<feature type="non-terminal residue" evidence="5">
    <location>
        <position position="42"/>
    </location>
</feature>
<dbReference type="Proteomes" id="UP000028523">
    <property type="component" value="Unassembled WGS sequence"/>
</dbReference>
<dbReference type="InterPro" id="IPR027417">
    <property type="entry name" value="P-loop_NTPase"/>
</dbReference>
<organism evidence="5 6">
    <name type="scientific">Malacoplasma iowae DK-CPA</name>
    <dbReference type="NCBI Taxonomy" id="1394179"/>
    <lineage>
        <taxon>Bacteria</taxon>
        <taxon>Bacillati</taxon>
        <taxon>Mycoplasmatota</taxon>
        <taxon>Mycoplasmoidales</taxon>
        <taxon>Mycoplasmoidaceae</taxon>
        <taxon>Malacoplasma</taxon>
    </lineage>
</organism>
<keyword evidence="2 5" id="KW-0418">Kinase</keyword>
<name>A0A084U4U1_MALIO</name>
<evidence type="ECO:0000256" key="1">
    <source>
        <dbReference type="ARBA" id="ARBA00022679"/>
    </source>
</evidence>
<dbReference type="EMBL" id="AWQU01000035">
    <property type="protein sequence ID" value="KFB07977.1"/>
    <property type="molecule type" value="Genomic_DNA"/>
</dbReference>
<evidence type="ECO:0000256" key="2">
    <source>
        <dbReference type="ARBA" id="ARBA00022777"/>
    </source>
</evidence>
<sequence>MEKKNKGKLKIFFGYSAGVGKTYAMLEAAQLLKKQQVDVVVG</sequence>
<keyword evidence="1" id="KW-0808">Transferase</keyword>
<dbReference type="GO" id="GO:0005886">
    <property type="term" value="C:plasma membrane"/>
    <property type="evidence" value="ECO:0007669"/>
    <property type="project" value="TreeGrafter"/>
</dbReference>
<reference evidence="5 6" key="1">
    <citation type="journal article" date="2014" name="PLoS ONE">
        <title>Reduction of Hydrogen Peroxide Accumulation and Toxicity by a Catalase from Mycoplasma iowae.</title>
        <authorList>
            <person name="Pritchard R.E."/>
            <person name="Prassinos A.J."/>
            <person name="Osborne J.D."/>
            <person name="Raviv Z."/>
            <person name="Balish M.F."/>
        </authorList>
    </citation>
    <scope>NUCLEOTIDE SEQUENCE [LARGE SCALE GENOMIC DNA]</scope>
    <source>
        <strain evidence="5 6">DK-CPA</strain>
    </source>
</reference>
<evidence type="ECO:0000259" key="4">
    <source>
        <dbReference type="Pfam" id="PF02702"/>
    </source>
</evidence>
<keyword evidence="5" id="KW-0813">Transport</keyword>
<comment type="caution">
    <text evidence="5">The sequence shown here is derived from an EMBL/GenBank/DDBJ whole genome shotgun (WGS) entry which is preliminary data.</text>
</comment>
<evidence type="ECO:0000313" key="6">
    <source>
        <dbReference type="Proteomes" id="UP000028523"/>
    </source>
</evidence>
<dbReference type="Gene3D" id="3.40.50.300">
    <property type="entry name" value="P-loop containing nucleotide triphosphate hydrolases"/>
    <property type="match status" value="1"/>
</dbReference>
<dbReference type="GO" id="GO:0000155">
    <property type="term" value="F:phosphorelay sensor kinase activity"/>
    <property type="evidence" value="ECO:0007669"/>
    <property type="project" value="InterPro"/>
</dbReference>
<dbReference type="PANTHER" id="PTHR45569">
    <property type="entry name" value="SENSOR PROTEIN KDPD"/>
    <property type="match status" value="1"/>
</dbReference>
<protein>
    <submittedName>
        <fullName evidence="5">Osmosensitive K+ channel histidine kinase</fullName>
    </submittedName>
</protein>
<gene>
    <name evidence="5" type="primary">kdpD</name>
    <name evidence="5" type="ORF">P271_840</name>
</gene>
<keyword evidence="6" id="KW-1185">Reference proteome</keyword>
<proteinExistence type="predicted"/>
<dbReference type="AlphaFoldDB" id="A0A084U4U1"/>
<dbReference type="InterPro" id="IPR052023">
    <property type="entry name" value="Histidine_kinase_KdpD"/>
</dbReference>
<dbReference type="InterPro" id="IPR003852">
    <property type="entry name" value="Sig_transdc_His_kinase_KdpD_N"/>
</dbReference>
<dbReference type="Pfam" id="PF02702">
    <property type="entry name" value="KdpD"/>
    <property type="match status" value="1"/>
</dbReference>
<dbReference type="PANTHER" id="PTHR45569:SF1">
    <property type="entry name" value="SENSOR PROTEIN KDPD"/>
    <property type="match status" value="1"/>
</dbReference>
<evidence type="ECO:0000256" key="3">
    <source>
        <dbReference type="ARBA" id="ARBA00023012"/>
    </source>
</evidence>
<feature type="domain" description="Signal transduction histidine kinase osmosensitive K+ channel sensor N-terminal" evidence="4">
    <location>
        <begin position="6"/>
        <end position="42"/>
    </location>
</feature>
<keyword evidence="5" id="KW-0407">Ion channel</keyword>
<evidence type="ECO:0000313" key="5">
    <source>
        <dbReference type="EMBL" id="KFB07977.1"/>
    </source>
</evidence>
<dbReference type="GO" id="GO:0034220">
    <property type="term" value="P:monoatomic ion transmembrane transport"/>
    <property type="evidence" value="ECO:0007669"/>
    <property type="project" value="UniProtKB-KW"/>
</dbReference>
<keyword evidence="3" id="KW-0902">Two-component regulatory system</keyword>
<keyword evidence="5" id="KW-0406">Ion transport</keyword>
<accession>A0A084U4U1</accession>